<dbReference type="AlphaFoldDB" id="A0A5A9PDV7"/>
<dbReference type="Proteomes" id="UP000324632">
    <property type="component" value="Chromosome 6"/>
</dbReference>
<reference evidence="1 2" key="1">
    <citation type="journal article" date="2019" name="Mol. Ecol. Resour.">
        <title>Chromosome-level genome assembly of Triplophysa tibetana, a fish adapted to the harsh high-altitude environment of the Tibetan Plateau.</title>
        <authorList>
            <person name="Yang X."/>
            <person name="Liu H."/>
            <person name="Ma Z."/>
            <person name="Zou Y."/>
            <person name="Zou M."/>
            <person name="Mao Y."/>
            <person name="Li X."/>
            <person name="Wang H."/>
            <person name="Chen T."/>
            <person name="Wang W."/>
            <person name="Yang R."/>
        </authorList>
    </citation>
    <scope>NUCLEOTIDE SEQUENCE [LARGE SCALE GENOMIC DNA]</scope>
    <source>
        <strain evidence="1">TTIB1903HZAU</strain>
        <tissue evidence="1">Muscle</tissue>
    </source>
</reference>
<keyword evidence="2" id="KW-1185">Reference proteome</keyword>
<name>A0A5A9PDV7_9TELE</name>
<organism evidence="1 2">
    <name type="scientific">Triplophysa tibetana</name>
    <dbReference type="NCBI Taxonomy" id="1572043"/>
    <lineage>
        <taxon>Eukaryota</taxon>
        <taxon>Metazoa</taxon>
        <taxon>Chordata</taxon>
        <taxon>Craniata</taxon>
        <taxon>Vertebrata</taxon>
        <taxon>Euteleostomi</taxon>
        <taxon>Actinopterygii</taxon>
        <taxon>Neopterygii</taxon>
        <taxon>Teleostei</taxon>
        <taxon>Ostariophysi</taxon>
        <taxon>Cypriniformes</taxon>
        <taxon>Nemacheilidae</taxon>
        <taxon>Triplophysa</taxon>
    </lineage>
</organism>
<sequence>MSTCRAWRHAPLLLHIDKGVEGSILIRLMSARVIEDRYVSAMGTSINDVEKCPMCGNGGLEDTLISLLSGRLGPNPVFASCLSWIAVPKSKGMVTDQRKRGRRMLARGKDHPLLRAGVHEESASFMVDLALGSRYLMGLFSLICGANCSVQPASTLHSAKHAVSLWCRPDSHRVRFSSAVEM</sequence>
<protein>
    <submittedName>
        <fullName evidence="1">Uncharacterized protein</fullName>
    </submittedName>
</protein>
<gene>
    <name evidence="1" type="ORF">E1301_Tti011708</name>
</gene>
<accession>A0A5A9PDV7</accession>
<comment type="caution">
    <text evidence="1">The sequence shown here is derived from an EMBL/GenBank/DDBJ whole genome shotgun (WGS) entry which is preliminary data.</text>
</comment>
<dbReference type="EMBL" id="SOYY01000006">
    <property type="protein sequence ID" value="KAA0719865.1"/>
    <property type="molecule type" value="Genomic_DNA"/>
</dbReference>
<evidence type="ECO:0000313" key="1">
    <source>
        <dbReference type="EMBL" id="KAA0719865.1"/>
    </source>
</evidence>
<proteinExistence type="predicted"/>
<evidence type="ECO:0000313" key="2">
    <source>
        <dbReference type="Proteomes" id="UP000324632"/>
    </source>
</evidence>